<comment type="function">
    <text evidence="1">Catalyzes the methylation of methanethiol (MeSH) to yield dimethylsulphide (DMS).</text>
</comment>
<dbReference type="Gene3D" id="1.20.120.1630">
    <property type="match status" value="1"/>
</dbReference>
<dbReference type="RefSeq" id="WP_046047577.1">
    <property type="nucleotide sequence ID" value="NZ_LACD01000021.1"/>
</dbReference>
<keyword evidence="5" id="KW-0489">Methyltransferase</keyword>
<comment type="caution">
    <text evidence="13">The sequence shown here is derived from an EMBL/GenBank/DDBJ whole genome shotgun (WGS) entry which is preliminary data.</text>
</comment>
<dbReference type="PANTHER" id="PTHR31040:SF1">
    <property type="entry name" value="NURIM"/>
    <property type="match status" value="1"/>
</dbReference>
<dbReference type="GO" id="GO:0008168">
    <property type="term" value="F:methyltransferase activity"/>
    <property type="evidence" value="ECO:0007669"/>
    <property type="project" value="UniProtKB-KW"/>
</dbReference>
<name>A0A0F4TFZ5_PSEFL</name>
<comment type="catalytic activity">
    <reaction evidence="11">
        <text>methanethiol + S-adenosyl-L-methionine = dimethyl sulfide + S-adenosyl-L-homocysteine + H(+)</text>
        <dbReference type="Rhea" id="RHEA:50428"/>
        <dbReference type="ChEBI" id="CHEBI:15378"/>
        <dbReference type="ChEBI" id="CHEBI:16007"/>
        <dbReference type="ChEBI" id="CHEBI:17437"/>
        <dbReference type="ChEBI" id="CHEBI:57856"/>
        <dbReference type="ChEBI" id="CHEBI:59789"/>
        <dbReference type="EC" id="2.1.1.334"/>
    </reaction>
</comment>
<accession>A0A0F4TFZ5</accession>
<organism evidence="13 14">
    <name type="scientific">Pseudomonas fluorescens</name>
    <dbReference type="NCBI Taxonomy" id="294"/>
    <lineage>
        <taxon>Bacteria</taxon>
        <taxon>Pseudomonadati</taxon>
        <taxon>Pseudomonadota</taxon>
        <taxon>Gammaproteobacteria</taxon>
        <taxon>Pseudomonadales</taxon>
        <taxon>Pseudomonadaceae</taxon>
        <taxon>Pseudomonas</taxon>
    </lineage>
</organism>
<feature type="transmembrane region" description="Helical" evidence="12">
    <location>
        <begin position="100"/>
        <end position="118"/>
    </location>
</feature>
<protein>
    <recommendedName>
        <fullName evidence="4">methanethiol S-methyltransferase</fullName>
        <ecNumber evidence="4">2.1.1.334</ecNumber>
    </recommendedName>
</protein>
<keyword evidence="8 12" id="KW-0812">Transmembrane</keyword>
<dbReference type="EMBL" id="LACD01000021">
    <property type="protein sequence ID" value="KJZ42307.1"/>
    <property type="molecule type" value="Genomic_DNA"/>
</dbReference>
<dbReference type="GO" id="GO:0032259">
    <property type="term" value="P:methylation"/>
    <property type="evidence" value="ECO:0007669"/>
    <property type="project" value="UniProtKB-KW"/>
</dbReference>
<sequence length="266" mass="30650">MNPRSLTQHRFFVFTGKLAGLLYSLFCYLCFLLTALYLTGFLSGIGVPKDINSGSSLDWPVAALVDTLLITLFAVQHSGMARKRFKRWWTRFVPPPIERATYVLSTCLPLALLFWLWQPMETSIWRVTSVWGHGLLMALFWLGLGLVVVATFLISHFELFGIKQALNAFYPARPENPAFKTPLLYKLVRHPMYLGFVMVFWATPDMTAGHLLFALLNTLYILIGVHFEEKDLVDLFGEQYRRYQQNVAMLVPLTKRKPDPRRNDQK</sequence>
<dbReference type="InterPro" id="IPR054700">
    <property type="entry name" value="MddA"/>
</dbReference>
<evidence type="ECO:0000256" key="9">
    <source>
        <dbReference type="ARBA" id="ARBA00022989"/>
    </source>
</evidence>
<evidence type="ECO:0000256" key="10">
    <source>
        <dbReference type="ARBA" id="ARBA00023136"/>
    </source>
</evidence>
<evidence type="ECO:0000256" key="7">
    <source>
        <dbReference type="ARBA" id="ARBA00022691"/>
    </source>
</evidence>
<evidence type="ECO:0000256" key="5">
    <source>
        <dbReference type="ARBA" id="ARBA00022603"/>
    </source>
</evidence>
<feature type="transmembrane region" description="Helical" evidence="12">
    <location>
        <begin position="208"/>
        <end position="227"/>
    </location>
</feature>
<evidence type="ECO:0000313" key="14">
    <source>
        <dbReference type="Proteomes" id="UP000033500"/>
    </source>
</evidence>
<evidence type="ECO:0000256" key="11">
    <source>
        <dbReference type="ARBA" id="ARBA00048134"/>
    </source>
</evidence>
<feature type="transmembrane region" description="Helical" evidence="12">
    <location>
        <begin position="138"/>
        <end position="162"/>
    </location>
</feature>
<dbReference type="InterPro" id="IPR033580">
    <property type="entry name" value="Nurim-like"/>
</dbReference>
<evidence type="ECO:0000256" key="6">
    <source>
        <dbReference type="ARBA" id="ARBA00022679"/>
    </source>
</evidence>
<dbReference type="PANTHER" id="PTHR31040">
    <property type="entry name" value="NURIM"/>
    <property type="match status" value="1"/>
</dbReference>
<evidence type="ECO:0000256" key="8">
    <source>
        <dbReference type="ARBA" id="ARBA00022692"/>
    </source>
</evidence>
<evidence type="ECO:0000256" key="1">
    <source>
        <dbReference type="ARBA" id="ARBA00002096"/>
    </source>
</evidence>
<evidence type="ECO:0000256" key="12">
    <source>
        <dbReference type="SAM" id="Phobius"/>
    </source>
</evidence>
<proteinExistence type="inferred from homology"/>
<dbReference type="Proteomes" id="UP000033500">
    <property type="component" value="Unassembled WGS sequence"/>
</dbReference>
<evidence type="ECO:0000256" key="3">
    <source>
        <dbReference type="ARBA" id="ARBA00010631"/>
    </source>
</evidence>
<evidence type="ECO:0000256" key="4">
    <source>
        <dbReference type="ARBA" id="ARBA00012149"/>
    </source>
</evidence>
<keyword evidence="6" id="KW-0808">Transferase</keyword>
<keyword evidence="10 12" id="KW-0472">Membrane</keyword>
<dbReference type="GO" id="GO:0016020">
    <property type="term" value="C:membrane"/>
    <property type="evidence" value="ECO:0007669"/>
    <property type="project" value="UniProtKB-SubCell"/>
</dbReference>
<comment type="subcellular location">
    <subcellularLocation>
        <location evidence="2">Membrane</location>
        <topology evidence="2">Multi-pass membrane protein</topology>
    </subcellularLocation>
</comment>
<dbReference type="PATRIC" id="fig|294.131.peg.2263"/>
<keyword evidence="7" id="KW-0949">S-adenosyl-L-methionine</keyword>
<dbReference type="EC" id="2.1.1.334" evidence="4"/>
<feature type="transmembrane region" description="Helical" evidence="12">
    <location>
        <begin position="21"/>
        <end position="47"/>
    </location>
</feature>
<gene>
    <name evidence="13" type="ORF">VC34_17070</name>
</gene>
<evidence type="ECO:0000256" key="2">
    <source>
        <dbReference type="ARBA" id="ARBA00004141"/>
    </source>
</evidence>
<comment type="similarity">
    <text evidence="3">Belongs to the nurim family.</text>
</comment>
<feature type="transmembrane region" description="Helical" evidence="12">
    <location>
        <begin position="59"/>
        <end position="79"/>
    </location>
</feature>
<dbReference type="AlphaFoldDB" id="A0A0F4TFZ5"/>
<evidence type="ECO:0000313" key="13">
    <source>
        <dbReference type="EMBL" id="KJZ42307.1"/>
    </source>
</evidence>
<dbReference type="NCBIfam" id="NF045656">
    <property type="entry name" value="MeththiolMtaseMddA"/>
    <property type="match status" value="1"/>
</dbReference>
<keyword evidence="9 12" id="KW-1133">Transmembrane helix</keyword>
<reference evidence="13 14" key="1">
    <citation type="submission" date="2015-03" db="EMBL/GenBank/DDBJ databases">
        <title>Comparative genomics of Pseudomonas insights into diversity of traits involved in vanlence and defense.</title>
        <authorList>
            <person name="Qin Y."/>
        </authorList>
    </citation>
    <scope>NUCLEOTIDE SEQUENCE [LARGE SCALE GENOMIC DNA]</scope>
    <source>
        <strain evidence="13 14">C3</strain>
    </source>
</reference>